<sequence length="111" mass="11733">MGGFPALEPSVGIYVGGAIDPWGPYTVIHMSNTNIANVTSIHSNVKKVKLFKSSASSRASSNVAGGTTIGTSPPWYQSSTIARLRNVITLETLPRPLKKGGGYLWARLSSS</sequence>
<dbReference type="Proteomes" id="UP000008177">
    <property type="component" value="Unplaced contigs"/>
</dbReference>
<name>G2Y5W7_BOTF4</name>
<evidence type="ECO:0000313" key="1">
    <source>
        <dbReference type="EMBL" id="CCD34036.1"/>
    </source>
</evidence>
<dbReference type="HOGENOM" id="CLU_2157994_0_0_1"/>
<dbReference type="EMBL" id="FQ790290">
    <property type="protein sequence ID" value="CCD34036.1"/>
    <property type="molecule type" value="Genomic_DNA"/>
</dbReference>
<organism evidence="1 2">
    <name type="scientific">Botryotinia fuckeliana (strain T4)</name>
    <name type="common">Noble rot fungus</name>
    <name type="synonym">Botrytis cinerea</name>
    <dbReference type="NCBI Taxonomy" id="999810"/>
    <lineage>
        <taxon>Eukaryota</taxon>
        <taxon>Fungi</taxon>
        <taxon>Dikarya</taxon>
        <taxon>Ascomycota</taxon>
        <taxon>Pezizomycotina</taxon>
        <taxon>Leotiomycetes</taxon>
        <taxon>Helotiales</taxon>
        <taxon>Sclerotiniaceae</taxon>
        <taxon>Botrytis</taxon>
    </lineage>
</organism>
<accession>G2Y5W7</accession>
<reference evidence="2" key="1">
    <citation type="journal article" date="2011" name="PLoS Genet.">
        <title>Genomic analysis of the necrotrophic fungal pathogens Sclerotinia sclerotiorum and Botrytis cinerea.</title>
        <authorList>
            <person name="Amselem J."/>
            <person name="Cuomo C.A."/>
            <person name="van Kan J.A."/>
            <person name="Viaud M."/>
            <person name="Benito E.P."/>
            <person name="Couloux A."/>
            <person name="Coutinho P.M."/>
            <person name="de Vries R.P."/>
            <person name="Dyer P.S."/>
            <person name="Fillinger S."/>
            <person name="Fournier E."/>
            <person name="Gout L."/>
            <person name="Hahn M."/>
            <person name="Kohn L."/>
            <person name="Lapalu N."/>
            <person name="Plummer K.M."/>
            <person name="Pradier J.M."/>
            <person name="Quevillon E."/>
            <person name="Sharon A."/>
            <person name="Simon A."/>
            <person name="ten Have A."/>
            <person name="Tudzynski B."/>
            <person name="Tudzynski P."/>
            <person name="Wincker P."/>
            <person name="Andrew M."/>
            <person name="Anthouard V."/>
            <person name="Beever R.E."/>
            <person name="Beffa R."/>
            <person name="Benoit I."/>
            <person name="Bouzid O."/>
            <person name="Brault B."/>
            <person name="Chen Z."/>
            <person name="Choquer M."/>
            <person name="Collemare J."/>
            <person name="Cotton P."/>
            <person name="Danchin E.G."/>
            <person name="Da Silva C."/>
            <person name="Gautier A."/>
            <person name="Giraud C."/>
            <person name="Giraud T."/>
            <person name="Gonzalez C."/>
            <person name="Grossetete S."/>
            <person name="Guldener U."/>
            <person name="Henrissat B."/>
            <person name="Howlett B.J."/>
            <person name="Kodira C."/>
            <person name="Kretschmer M."/>
            <person name="Lappartient A."/>
            <person name="Leroch M."/>
            <person name="Levis C."/>
            <person name="Mauceli E."/>
            <person name="Neuveglise C."/>
            <person name="Oeser B."/>
            <person name="Pearson M."/>
            <person name="Poulain J."/>
            <person name="Poussereau N."/>
            <person name="Quesneville H."/>
            <person name="Rascle C."/>
            <person name="Schumacher J."/>
            <person name="Segurens B."/>
            <person name="Sexton A."/>
            <person name="Silva E."/>
            <person name="Sirven C."/>
            <person name="Soanes D.M."/>
            <person name="Talbot N.J."/>
            <person name="Templeton M."/>
            <person name="Yandava C."/>
            <person name="Yarden O."/>
            <person name="Zeng Q."/>
            <person name="Rollins J.A."/>
            <person name="Lebrun M.H."/>
            <person name="Dickman M."/>
        </authorList>
    </citation>
    <scope>NUCLEOTIDE SEQUENCE [LARGE SCALE GENOMIC DNA]</scope>
    <source>
        <strain evidence="2">T4</strain>
    </source>
</reference>
<proteinExistence type="predicted"/>
<dbReference type="InParanoid" id="G2Y5W7"/>
<protein>
    <submittedName>
        <fullName evidence="1">Uncharacterized protein</fullName>
    </submittedName>
</protein>
<evidence type="ECO:0000313" key="2">
    <source>
        <dbReference type="Proteomes" id="UP000008177"/>
    </source>
</evidence>
<dbReference type="AlphaFoldDB" id="G2Y5W7"/>
<gene>
    <name evidence="1" type="ORF">BofuT4_P112320.1</name>
</gene>